<dbReference type="OrthoDB" id="4551289at2"/>
<dbReference type="Proteomes" id="UP000291144">
    <property type="component" value="Unassembled WGS sequence"/>
</dbReference>
<evidence type="ECO:0000256" key="1">
    <source>
        <dbReference type="SAM" id="MobiDB-lite"/>
    </source>
</evidence>
<accession>A0A4R0KSS7</accession>
<feature type="compositionally biased region" description="Low complexity" evidence="1">
    <location>
        <begin position="64"/>
        <end position="106"/>
    </location>
</feature>
<proteinExistence type="predicted"/>
<organism evidence="2 3">
    <name type="scientific">Kribbella pittospori</name>
    <dbReference type="NCBI Taxonomy" id="722689"/>
    <lineage>
        <taxon>Bacteria</taxon>
        <taxon>Bacillati</taxon>
        <taxon>Actinomycetota</taxon>
        <taxon>Actinomycetes</taxon>
        <taxon>Propionibacteriales</taxon>
        <taxon>Kribbellaceae</taxon>
        <taxon>Kribbella</taxon>
    </lineage>
</organism>
<keyword evidence="3" id="KW-1185">Reference proteome</keyword>
<dbReference type="RefSeq" id="WP_131353713.1">
    <property type="nucleotide sequence ID" value="NZ_SJKB01000003.1"/>
</dbReference>
<comment type="caution">
    <text evidence="2">The sequence shown here is derived from an EMBL/GenBank/DDBJ whole genome shotgun (WGS) entry which is preliminary data.</text>
</comment>
<dbReference type="EMBL" id="SJKB01000003">
    <property type="protein sequence ID" value="TCC63067.1"/>
    <property type="molecule type" value="Genomic_DNA"/>
</dbReference>
<feature type="compositionally biased region" description="Polar residues" evidence="1">
    <location>
        <begin position="108"/>
        <end position="118"/>
    </location>
</feature>
<name>A0A4R0KSS7_9ACTN</name>
<gene>
    <name evidence="2" type="ORF">E0H73_11340</name>
</gene>
<protein>
    <submittedName>
        <fullName evidence="2">Uncharacterized protein</fullName>
    </submittedName>
</protein>
<evidence type="ECO:0000313" key="3">
    <source>
        <dbReference type="Proteomes" id="UP000291144"/>
    </source>
</evidence>
<sequence>MNGRTAQDSRLPVNGTAAANGTNGHGPQPQAPLGHLPADEGAGEQKAPAEHRDHKKRGRGKSQDNAPARDAGARPGNAAGGPEPGPQAGPQNGSPNGPANGAGPEQVHWSQRPSTRVNGTPLGEFNTPVRVDEIAVAAMALSENLQAATRGMPESVELRRFRRELDQAASTFRTIAGELEATAGSLVRLAANEAQACGVGWGVCPEHGLTLMNVGDTVTCHILGCHRQNEGAVERCQHPVAYRVVDAAGPSLLTCAGHAIACRLYLDNPVITAATDSMELF</sequence>
<dbReference type="AlphaFoldDB" id="A0A4R0KSS7"/>
<feature type="region of interest" description="Disordered" evidence="1">
    <location>
        <begin position="1"/>
        <end position="125"/>
    </location>
</feature>
<evidence type="ECO:0000313" key="2">
    <source>
        <dbReference type="EMBL" id="TCC63067.1"/>
    </source>
</evidence>
<reference evidence="2 3" key="1">
    <citation type="submission" date="2019-02" db="EMBL/GenBank/DDBJ databases">
        <title>Kribbella capetownensis sp. nov. and Kribbella speibonae sp. nov., isolated from soil.</title>
        <authorList>
            <person name="Curtis S.M."/>
            <person name="Norton I."/>
            <person name="Everest G.J."/>
            <person name="Meyers P.R."/>
        </authorList>
    </citation>
    <scope>NUCLEOTIDE SEQUENCE [LARGE SCALE GENOMIC DNA]</scope>
    <source>
        <strain evidence="2 3">NRRL B-24813</strain>
    </source>
</reference>